<gene>
    <name evidence="1" type="ORF">LAUMK136_05353</name>
</gene>
<protein>
    <recommendedName>
        <fullName evidence="3">DUF4238 domain-containing protein</fullName>
    </recommendedName>
</protein>
<dbReference type="Proteomes" id="UP000273307">
    <property type="component" value="Unassembled WGS sequence"/>
</dbReference>
<evidence type="ECO:0000313" key="2">
    <source>
        <dbReference type="Proteomes" id="UP000273307"/>
    </source>
</evidence>
<reference evidence="1 2" key="1">
    <citation type="submission" date="2018-09" db="EMBL/GenBank/DDBJ databases">
        <authorList>
            <person name="Tagini F."/>
        </authorList>
    </citation>
    <scope>NUCLEOTIDE SEQUENCE [LARGE SCALE GENOMIC DNA]</scope>
    <source>
        <strain evidence="1 2">MK136</strain>
    </source>
</reference>
<dbReference type="Pfam" id="PF14022">
    <property type="entry name" value="DUF4238"/>
    <property type="match status" value="1"/>
</dbReference>
<dbReference type="OrthoDB" id="580988at2"/>
<name>A0A498QEW0_9MYCO</name>
<sequence length="313" mass="35171">MVTKRPHFVPRTYLGAWANAANQVAYRRRDGHTAVITSVANVAVAGGIYGTGDIAQAREEFFQRIEEEWADLRLELTTDGDLHGERRSLLAVFAAIQLNRTLKEYEARNFVCHVAATTDERPIPKDAVRKFIARLDGSQPDDDEVEAAWTYVNGMPNGEIPTEDMIFNISIDGAVSLIAPRLEAMGWTVYKYDDPILLSSDCPVLKWRRPSAEPQRGGVGIDTADEIRLPLSPRALLVMAKERRDPRRNPNSQKINAEAVRQCHKFVFGAPDAREAIDNYEMLTRSPRARFHIGPCYDAAGEYMGEIIHTYVE</sequence>
<proteinExistence type="predicted"/>
<organism evidence="1 2">
    <name type="scientific">Mycobacterium attenuatum</name>
    <dbReference type="NCBI Taxonomy" id="2341086"/>
    <lineage>
        <taxon>Bacteria</taxon>
        <taxon>Bacillati</taxon>
        <taxon>Actinomycetota</taxon>
        <taxon>Actinomycetes</taxon>
        <taxon>Mycobacteriales</taxon>
        <taxon>Mycobacteriaceae</taxon>
        <taxon>Mycobacterium</taxon>
    </lineage>
</organism>
<accession>A0A498QEW0</accession>
<dbReference type="RefSeq" id="WP_122526222.1">
    <property type="nucleotide sequence ID" value="NZ_UPHP01000143.1"/>
</dbReference>
<evidence type="ECO:0000313" key="1">
    <source>
        <dbReference type="EMBL" id="VBA43947.1"/>
    </source>
</evidence>
<dbReference type="EMBL" id="UPHP01000143">
    <property type="protein sequence ID" value="VBA43947.1"/>
    <property type="molecule type" value="Genomic_DNA"/>
</dbReference>
<dbReference type="InterPro" id="IPR025332">
    <property type="entry name" value="DUF4238"/>
</dbReference>
<keyword evidence="2" id="KW-1185">Reference proteome</keyword>
<dbReference type="AlphaFoldDB" id="A0A498QEW0"/>
<evidence type="ECO:0008006" key="3">
    <source>
        <dbReference type="Google" id="ProtNLM"/>
    </source>
</evidence>